<dbReference type="InterPro" id="IPR000504">
    <property type="entry name" value="RRM_dom"/>
</dbReference>
<gene>
    <name evidence="3" type="ORF">Tco_0677372</name>
</gene>
<reference evidence="3" key="1">
    <citation type="journal article" date="2022" name="Int. J. Mol. Sci.">
        <title>Draft Genome of Tanacetum Coccineum: Genomic Comparison of Closely Related Tanacetum-Family Plants.</title>
        <authorList>
            <person name="Yamashiro T."/>
            <person name="Shiraishi A."/>
            <person name="Nakayama K."/>
            <person name="Satake H."/>
        </authorList>
    </citation>
    <scope>NUCLEOTIDE SEQUENCE</scope>
</reference>
<dbReference type="PANTHER" id="PTHR33116:SF77">
    <property type="entry name" value="RNA-DIRECTED DNA POLYMERASE"/>
    <property type="match status" value="1"/>
</dbReference>
<dbReference type="SUPFAM" id="SSF54928">
    <property type="entry name" value="RNA-binding domain, RBD"/>
    <property type="match status" value="1"/>
</dbReference>
<dbReference type="PANTHER" id="PTHR33116">
    <property type="entry name" value="REVERSE TRANSCRIPTASE ZINC-BINDING DOMAIN-CONTAINING PROTEIN-RELATED-RELATED"/>
    <property type="match status" value="1"/>
</dbReference>
<dbReference type="Gene3D" id="3.30.70.330">
    <property type="match status" value="1"/>
</dbReference>
<keyword evidence="1" id="KW-0694">RNA-binding</keyword>
<organism evidence="3 4">
    <name type="scientific">Tanacetum coccineum</name>
    <dbReference type="NCBI Taxonomy" id="301880"/>
    <lineage>
        <taxon>Eukaryota</taxon>
        <taxon>Viridiplantae</taxon>
        <taxon>Streptophyta</taxon>
        <taxon>Embryophyta</taxon>
        <taxon>Tracheophyta</taxon>
        <taxon>Spermatophyta</taxon>
        <taxon>Magnoliopsida</taxon>
        <taxon>eudicotyledons</taxon>
        <taxon>Gunneridae</taxon>
        <taxon>Pentapetalae</taxon>
        <taxon>asterids</taxon>
        <taxon>campanulids</taxon>
        <taxon>Asterales</taxon>
        <taxon>Asteraceae</taxon>
        <taxon>Asteroideae</taxon>
        <taxon>Anthemideae</taxon>
        <taxon>Anthemidinae</taxon>
        <taxon>Tanacetum</taxon>
    </lineage>
</organism>
<dbReference type="EMBL" id="BQNB010009386">
    <property type="protein sequence ID" value="GJS62808.1"/>
    <property type="molecule type" value="Genomic_DNA"/>
</dbReference>
<dbReference type="InterPro" id="IPR012677">
    <property type="entry name" value="Nucleotide-bd_a/b_plait_sf"/>
</dbReference>
<dbReference type="Proteomes" id="UP001151760">
    <property type="component" value="Unassembled WGS sequence"/>
</dbReference>
<name>A0ABQ4XCV5_9ASTR</name>
<evidence type="ECO:0000256" key="1">
    <source>
        <dbReference type="PROSITE-ProRule" id="PRU00176"/>
    </source>
</evidence>
<keyword evidence="4" id="KW-1185">Reference proteome</keyword>
<dbReference type="CDD" id="cd00590">
    <property type="entry name" value="RRM_SF"/>
    <property type="match status" value="1"/>
</dbReference>
<comment type="caution">
    <text evidence="3">The sequence shown here is derived from an EMBL/GenBank/DDBJ whole genome shotgun (WGS) entry which is preliminary data.</text>
</comment>
<feature type="domain" description="RRM" evidence="2">
    <location>
        <begin position="336"/>
        <end position="413"/>
    </location>
</feature>
<accession>A0ABQ4XCV5</accession>
<evidence type="ECO:0000259" key="2">
    <source>
        <dbReference type="PROSITE" id="PS50102"/>
    </source>
</evidence>
<dbReference type="SMART" id="SM00360">
    <property type="entry name" value="RRM"/>
    <property type="match status" value="1"/>
</dbReference>
<dbReference type="Pfam" id="PF00076">
    <property type="entry name" value="RRM_1"/>
    <property type="match status" value="1"/>
</dbReference>
<proteinExistence type="predicted"/>
<evidence type="ECO:0000313" key="3">
    <source>
        <dbReference type="EMBL" id="GJS62808.1"/>
    </source>
</evidence>
<dbReference type="PROSITE" id="PS50102">
    <property type="entry name" value="RRM"/>
    <property type="match status" value="1"/>
</dbReference>
<reference evidence="3" key="2">
    <citation type="submission" date="2022-01" db="EMBL/GenBank/DDBJ databases">
        <authorList>
            <person name="Yamashiro T."/>
            <person name="Shiraishi A."/>
            <person name="Satake H."/>
            <person name="Nakayama K."/>
        </authorList>
    </citation>
    <scope>NUCLEOTIDE SEQUENCE</scope>
</reference>
<sequence length="457" mass="51579">MKVTGVRTYDSLNEKWKNLRRKMAHFCGVYNNATRRAQSGAGHGYYTHKTLEGDKVMKKATTSSMPLASLTDGSDEALARACLSSSWALVLDNGSPTLEFSIKHGLRQGDPLSPFLFIVAIERLHNTLSTAVSSGLIRGVKFDSPEIFYLASGLKINIQKSNVYGMGFRMSISLPCPVLLDKFQSKLSSWKANLISIGGCHTLIKVVLSSLDIYYFSIFKVPESVLNSLERSRTMFFWGVALEVVIAQERALVKVIKALHGFRVDVKRKSIEYKVRREKVFDLDEALDMENSSASSFQVKGIHVDETRSIRFGIGLHLRHCLSYRTKEDDVAKISTSVFITNFPESLSAKELFQSCKQYGHVVDTFIPTKRSKNGKRFGFVRFINVFNEERLVNNLCTVWIDRFKLHANIARFHRPPVSGNKHVKKDGEGVKSNMSNLHLKVNMKSNDNERGAIYFI</sequence>
<protein>
    <submittedName>
        <fullName evidence="3">Nucleotide-binding alpha-beta plait domain-containing protein</fullName>
    </submittedName>
</protein>
<evidence type="ECO:0000313" key="4">
    <source>
        <dbReference type="Proteomes" id="UP001151760"/>
    </source>
</evidence>
<dbReference type="InterPro" id="IPR035979">
    <property type="entry name" value="RBD_domain_sf"/>
</dbReference>